<dbReference type="GO" id="GO:0000166">
    <property type="term" value="F:nucleotide binding"/>
    <property type="evidence" value="ECO:0007669"/>
    <property type="project" value="InterPro"/>
</dbReference>
<dbReference type="PANTHER" id="PTHR22604:SF115">
    <property type="entry name" value="DIHYDRODIOL DEHYDROGENASE, PUTATIVE (AFU_ORTHOLOGUE AFUA_1G07520)-RELATED"/>
    <property type="match status" value="1"/>
</dbReference>
<dbReference type="Pfam" id="PF22725">
    <property type="entry name" value="GFO_IDH_MocA_C3"/>
    <property type="match status" value="1"/>
</dbReference>
<protein>
    <recommendedName>
        <fullName evidence="3">D-xylose 1-dehydrogenase (NADP(+), D-xylono-1,5-lactone-forming)</fullName>
        <ecNumber evidence="3">1.1.1.179</ecNumber>
    </recommendedName>
    <alternativeName>
        <fullName evidence="4">D-xylose-NADP dehydrogenase</fullName>
    </alternativeName>
</protein>
<keyword evidence="2" id="KW-0560">Oxidoreductase</keyword>
<organism evidence="8 9">
    <name type="scientific">Claviceps purpurea (strain 20.1)</name>
    <name type="common">Ergot fungus</name>
    <name type="synonym">Sphacelia segetum</name>
    <dbReference type="NCBI Taxonomy" id="1111077"/>
    <lineage>
        <taxon>Eukaryota</taxon>
        <taxon>Fungi</taxon>
        <taxon>Dikarya</taxon>
        <taxon>Ascomycota</taxon>
        <taxon>Pezizomycotina</taxon>
        <taxon>Sordariomycetes</taxon>
        <taxon>Hypocreomycetidae</taxon>
        <taxon>Hypocreales</taxon>
        <taxon>Clavicipitaceae</taxon>
        <taxon>Claviceps</taxon>
    </lineage>
</organism>
<dbReference type="VEuPathDB" id="FungiDB:CPUR_08383"/>
<reference evidence="8 9" key="1">
    <citation type="journal article" date="2013" name="PLoS Genet.">
        <title>Plant-symbiotic fungi as chemical engineers: Multi-genome analysis of the Clavicipitaceae reveals dynamics of alkaloid loci.</title>
        <authorList>
            <person name="Schardl C.L."/>
            <person name="Young C.A."/>
            <person name="Hesse U."/>
            <person name="Amyotte S.G."/>
            <person name="Andreeva K."/>
            <person name="Calie P.J."/>
            <person name="Fleetwood D.J."/>
            <person name="Haws D.C."/>
            <person name="Moore N."/>
            <person name="Oeser B."/>
            <person name="Panaccione D.G."/>
            <person name="Schweri K.K."/>
            <person name="Voisey C.R."/>
            <person name="Farman M.L."/>
            <person name="Jaromczyk J.W."/>
            <person name="Roe B.A."/>
            <person name="O'Sullivan D.M."/>
            <person name="Scott B."/>
            <person name="Tudzynski P."/>
            <person name="An Z."/>
            <person name="Arnaoudova E.G."/>
            <person name="Bullock C.T."/>
            <person name="Charlton N.D."/>
            <person name="Chen L."/>
            <person name="Cox M."/>
            <person name="Dinkins R.D."/>
            <person name="Florea S."/>
            <person name="Glenn A.E."/>
            <person name="Gordon A."/>
            <person name="Gueldener U."/>
            <person name="Harris D.R."/>
            <person name="Hollin W."/>
            <person name="Jaromczyk J."/>
            <person name="Johnson R.D."/>
            <person name="Khan A.K."/>
            <person name="Leistner E."/>
            <person name="Leuchtmann A."/>
            <person name="Li C."/>
            <person name="Liu J."/>
            <person name="Liu J."/>
            <person name="Liu M."/>
            <person name="Mace W."/>
            <person name="Machado C."/>
            <person name="Nagabhyru P."/>
            <person name="Pan J."/>
            <person name="Schmid J."/>
            <person name="Sugawara K."/>
            <person name="Steiner U."/>
            <person name="Takach J.E."/>
            <person name="Tanaka E."/>
            <person name="Webb J.S."/>
            <person name="Wilson E.V."/>
            <person name="Wiseman J.L."/>
            <person name="Yoshida R."/>
            <person name="Zeng Z."/>
        </authorList>
    </citation>
    <scope>NUCLEOTIDE SEQUENCE [LARGE SCALE GENOMIC DNA]</scope>
    <source>
        <strain evidence="8 9">20.1</strain>
    </source>
</reference>
<evidence type="ECO:0000259" key="6">
    <source>
        <dbReference type="Pfam" id="PF01408"/>
    </source>
</evidence>
<dbReference type="SUPFAM" id="SSF51735">
    <property type="entry name" value="NAD(P)-binding Rossmann-fold domains"/>
    <property type="match status" value="1"/>
</dbReference>
<dbReference type="EC" id="1.1.1.179" evidence="3"/>
<gene>
    <name evidence="8" type="ORF">CPUR_08383</name>
</gene>
<accession>M1W658</accession>
<comment type="catalytic activity">
    <reaction evidence="5">
        <text>D-xylose + NADP(+) = D-xylono-1,5-lactone + NADPH + H(+)</text>
        <dbReference type="Rhea" id="RHEA:22000"/>
        <dbReference type="ChEBI" id="CHEBI:15378"/>
        <dbReference type="ChEBI" id="CHEBI:15867"/>
        <dbReference type="ChEBI" id="CHEBI:53455"/>
        <dbReference type="ChEBI" id="CHEBI:57783"/>
        <dbReference type="ChEBI" id="CHEBI:58349"/>
        <dbReference type="EC" id="1.1.1.179"/>
    </reaction>
</comment>
<proteinExistence type="inferred from homology"/>
<dbReference type="HOGENOM" id="CLU_023194_7_2_1"/>
<keyword evidence="9" id="KW-1185">Reference proteome</keyword>
<dbReference type="Gene3D" id="3.40.50.720">
    <property type="entry name" value="NAD(P)-binding Rossmann-like Domain"/>
    <property type="match status" value="1"/>
</dbReference>
<dbReference type="OrthoDB" id="2129491at2759"/>
<evidence type="ECO:0000256" key="4">
    <source>
        <dbReference type="ARBA" id="ARBA00042988"/>
    </source>
</evidence>
<dbReference type="InterPro" id="IPR036291">
    <property type="entry name" value="NAD(P)-bd_dom_sf"/>
</dbReference>
<dbReference type="InterPro" id="IPR000683">
    <property type="entry name" value="Gfo/Idh/MocA-like_OxRdtase_N"/>
</dbReference>
<name>M1W658_CLAP2</name>
<dbReference type="eggNOG" id="KOG2741">
    <property type="taxonomic scope" value="Eukaryota"/>
</dbReference>
<evidence type="ECO:0000256" key="1">
    <source>
        <dbReference type="ARBA" id="ARBA00010928"/>
    </source>
</evidence>
<dbReference type="PANTHER" id="PTHR22604">
    <property type="entry name" value="OXIDOREDUCTASES"/>
    <property type="match status" value="1"/>
</dbReference>
<evidence type="ECO:0000313" key="9">
    <source>
        <dbReference type="Proteomes" id="UP000016801"/>
    </source>
</evidence>
<evidence type="ECO:0000313" key="8">
    <source>
        <dbReference type="EMBL" id="CCE34451.1"/>
    </source>
</evidence>
<dbReference type="Gene3D" id="3.30.360.10">
    <property type="entry name" value="Dihydrodipicolinate Reductase, domain 2"/>
    <property type="match status" value="1"/>
</dbReference>
<evidence type="ECO:0000256" key="2">
    <source>
        <dbReference type="ARBA" id="ARBA00023002"/>
    </source>
</evidence>
<dbReference type="STRING" id="1111077.M1W658"/>
<dbReference type="InterPro" id="IPR050984">
    <property type="entry name" value="Gfo/Idh/MocA_domain"/>
</dbReference>
<dbReference type="AlphaFoldDB" id="M1W658"/>
<dbReference type="InterPro" id="IPR055170">
    <property type="entry name" value="GFO_IDH_MocA-like_dom"/>
</dbReference>
<dbReference type="EMBL" id="CAGA01000089">
    <property type="protein sequence ID" value="CCE34451.1"/>
    <property type="molecule type" value="Genomic_DNA"/>
</dbReference>
<evidence type="ECO:0000256" key="5">
    <source>
        <dbReference type="ARBA" id="ARBA00049233"/>
    </source>
</evidence>
<dbReference type="GO" id="GO:0047837">
    <property type="term" value="F:D-xylose 1-dehydrogenase (NADP+) activity"/>
    <property type="evidence" value="ECO:0007669"/>
    <property type="project" value="UniProtKB-EC"/>
</dbReference>
<dbReference type="SUPFAM" id="SSF55347">
    <property type="entry name" value="Glyceraldehyde-3-phosphate dehydrogenase-like, C-terminal domain"/>
    <property type="match status" value="1"/>
</dbReference>
<comment type="similarity">
    <text evidence="1">Belongs to the Gfo/Idh/MocA family.</text>
</comment>
<evidence type="ECO:0000259" key="7">
    <source>
        <dbReference type="Pfam" id="PF22725"/>
    </source>
</evidence>
<comment type="caution">
    <text evidence="8">The sequence shown here is derived from an EMBL/GenBank/DDBJ whole genome shotgun (WGS) entry which is preliminary data.</text>
</comment>
<feature type="domain" description="GFO/IDH/MocA-like oxidoreductase" evidence="7">
    <location>
        <begin position="151"/>
        <end position="279"/>
    </location>
</feature>
<sequence length="387" mass="41727">MASSTPYTLKWGIMATGGIAETFCKDLLTDPKVRDVHDVAHQIVAVASSTSSDRAAAFITKIDGPASAKAYGSYADLVANPNVNIVYVATPHSHHFQNAMLALKAGKHVLCEKPLTVTAGQAAKLVDMARAKKVFFMEAVWTRFFPLSISVRELIASGEIGTDDGKLSFPDSHRMVSKDLAGGALLDLGIYPLTWVFQTLYHLQPSSSSSSSSPKEPPTVLAAMNKYHTGADENTSVICQFPRTKAIGIATASLRVGTSPHGQKTAAPAIRIQGSRGEIQVAHPAYRPTSYRVIKKDADGDGEVIECPIPVDSNRSSWGQGMFWEADECARCIRDGRTQSAGMPWEESMAMMQVMEEALRQGGIEYPELITSDGFDAESSLNTGKRS</sequence>
<dbReference type="Pfam" id="PF01408">
    <property type="entry name" value="GFO_IDH_MocA"/>
    <property type="match status" value="1"/>
</dbReference>
<feature type="domain" description="Gfo/Idh/MocA-like oxidoreductase N-terminal" evidence="6">
    <location>
        <begin position="10"/>
        <end position="137"/>
    </location>
</feature>
<evidence type="ECO:0000256" key="3">
    <source>
        <dbReference type="ARBA" id="ARBA00038984"/>
    </source>
</evidence>
<dbReference type="Proteomes" id="UP000016801">
    <property type="component" value="Unassembled WGS sequence"/>
</dbReference>